<dbReference type="InterPro" id="IPR006202">
    <property type="entry name" value="Neur_chan_lig-bd"/>
</dbReference>
<dbReference type="Pfam" id="PF02931">
    <property type="entry name" value="Neur_chan_LBD"/>
    <property type="match status" value="1"/>
</dbReference>
<keyword evidence="4" id="KW-1185">Reference proteome</keyword>
<dbReference type="Proteomes" id="UP000075901">
    <property type="component" value="Unassembled WGS sequence"/>
</dbReference>
<dbReference type="VEuPathDB" id="VectorBase:AMAM003273"/>
<feature type="domain" description="Neurotransmitter-gated ion-channel ligand-binding" evidence="2">
    <location>
        <begin position="5"/>
        <end position="200"/>
    </location>
</feature>
<keyword evidence="1" id="KW-1133">Transmembrane helix</keyword>
<dbReference type="InterPro" id="IPR036734">
    <property type="entry name" value="Neur_chan_lig-bd_sf"/>
</dbReference>
<dbReference type="GO" id="GO:0004888">
    <property type="term" value="F:transmembrane signaling receptor activity"/>
    <property type="evidence" value="ECO:0007669"/>
    <property type="project" value="InterPro"/>
</dbReference>
<dbReference type="AlphaFoldDB" id="A0A182SB60"/>
<keyword evidence="1" id="KW-0812">Transmembrane</keyword>
<evidence type="ECO:0000313" key="3">
    <source>
        <dbReference type="EnsemblMetazoa" id="AMAM003273-PA"/>
    </source>
</evidence>
<feature type="transmembrane region" description="Helical" evidence="1">
    <location>
        <begin position="200"/>
        <end position="224"/>
    </location>
</feature>
<evidence type="ECO:0000313" key="4">
    <source>
        <dbReference type="Proteomes" id="UP000075901"/>
    </source>
</evidence>
<dbReference type="PANTHER" id="PTHR18945">
    <property type="entry name" value="NEUROTRANSMITTER GATED ION CHANNEL"/>
    <property type="match status" value="1"/>
</dbReference>
<organism evidence="3 4">
    <name type="scientific">Anopheles maculatus</name>
    <dbReference type="NCBI Taxonomy" id="74869"/>
    <lineage>
        <taxon>Eukaryota</taxon>
        <taxon>Metazoa</taxon>
        <taxon>Ecdysozoa</taxon>
        <taxon>Arthropoda</taxon>
        <taxon>Hexapoda</taxon>
        <taxon>Insecta</taxon>
        <taxon>Pterygota</taxon>
        <taxon>Neoptera</taxon>
        <taxon>Endopterygota</taxon>
        <taxon>Diptera</taxon>
        <taxon>Nematocera</taxon>
        <taxon>Culicoidea</taxon>
        <taxon>Culicidae</taxon>
        <taxon>Anophelinae</taxon>
        <taxon>Anopheles</taxon>
        <taxon>Anopheles maculatus group</taxon>
    </lineage>
</organism>
<evidence type="ECO:0000259" key="2">
    <source>
        <dbReference type="Pfam" id="PF02931"/>
    </source>
</evidence>
<dbReference type="GO" id="GO:0016020">
    <property type="term" value="C:membrane"/>
    <property type="evidence" value="ECO:0007669"/>
    <property type="project" value="InterPro"/>
</dbReference>
<dbReference type="InterPro" id="IPR006201">
    <property type="entry name" value="Neur_channel"/>
</dbReference>
<accession>A0A182SB60</accession>
<dbReference type="SUPFAM" id="SSF63712">
    <property type="entry name" value="Nicotinic receptor ligand binding domain-like"/>
    <property type="match status" value="1"/>
</dbReference>
<dbReference type="EnsemblMetazoa" id="AMAM003273-RA">
    <property type="protein sequence ID" value="AMAM003273-PA"/>
    <property type="gene ID" value="AMAM003273"/>
</dbReference>
<keyword evidence="1" id="KW-0472">Membrane</keyword>
<reference evidence="4" key="1">
    <citation type="submission" date="2013-09" db="EMBL/GenBank/DDBJ databases">
        <title>The Genome Sequence of Anopheles maculatus species B.</title>
        <authorList>
            <consortium name="The Broad Institute Genomics Platform"/>
            <person name="Neafsey D.E."/>
            <person name="Besansky N."/>
            <person name="Howell P."/>
            <person name="Walton C."/>
            <person name="Young S.K."/>
            <person name="Zeng Q."/>
            <person name="Gargeya S."/>
            <person name="Fitzgerald M."/>
            <person name="Haas B."/>
            <person name="Abouelleil A."/>
            <person name="Allen A.W."/>
            <person name="Alvarado L."/>
            <person name="Arachchi H.M."/>
            <person name="Berlin A.M."/>
            <person name="Chapman S.B."/>
            <person name="Gainer-Dewar J."/>
            <person name="Goldberg J."/>
            <person name="Griggs A."/>
            <person name="Gujja S."/>
            <person name="Hansen M."/>
            <person name="Howarth C."/>
            <person name="Imamovic A."/>
            <person name="Ireland A."/>
            <person name="Larimer J."/>
            <person name="McCowan C."/>
            <person name="Murphy C."/>
            <person name="Pearson M."/>
            <person name="Poon T.W."/>
            <person name="Priest M."/>
            <person name="Roberts A."/>
            <person name="Saif S."/>
            <person name="Shea T."/>
            <person name="Sisk P."/>
            <person name="Sykes S."/>
            <person name="Wortman J."/>
            <person name="Nusbaum C."/>
            <person name="Birren B."/>
        </authorList>
    </citation>
    <scope>NUCLEOTIDE SEQUENCE [LARGE SCALE GENOMIC DNA]</scope>
    <source>
        <strain evidence="4">maculatus3</strain>
    </source>
</reference>
<proteinExistence type="predicted"/>
<name>A0A182SB60_9DIPT</name>
<evidence type="ECO:0000256" key="1">
    <source>
        <dbReference type="SAM" id="Phobius"/>
    </source>
</evidence>
<sequence>MKKLLCSEYDKTERPVRNHNTTVNVTLLMYVKEYYVIEREPSLILSVWLSLSWMDEFLSWDRAEYGLEMLNIDSSELWRPTIQTMDSKPSGTLRKSCRDHECELKHNGNVSCLSPCTFEVHCHSTNVEWPFDVLDCTLYFSSWLEYASQLNMTAQSNVSKQYLKEKTNWQLLSTDVHTHTAMNYDDYPWISFSFALERHMGVYAVVMTPGFMVVVVSLAVLWMHSASPERLYILSVTCLGHYIYLEYIYWHLDYNTNDVPKI</sequence>
<protein>
    <recommendedName>
        <fullName evidence="2">Neurotransmitter-gated ion-channel ligand-binding domain-containing protein</fullName>
    </recommendedName>
</protein>
<feature type="transmembrane region" description="Helical" evidence="1">
    <location>
        <begin position="231"/>
        <end position="250"/>
    </location>
</feature>
<reference evidence="3" key="2">
    <citation type="submission" date="2020-05" db="UniProtKB">
        <authorList>
            <consortium name="EnsemblMetazoa"/>
        </authorList>
    </citation>
    <scope>IDENTIFICATION</scope>
    <source>
        <strain evidence="3">maculatus3</strain>
    </source>
</reference>
<dbReference type="Gene3D" id="2.70.170.10">
    <property type="entry name" value="Neurotransmitter-gated ion-channel ligand-binding domain"/>
    <property type="match status" value="1"/>
</dbReference>
<dbReference type="GO" id="GO:0005230">
    <property type="term" value="F:extracellular ligand-gated monoatomic ion channel activity"/>
    <property type="evidence" value="ECO:0007669"/>
    <property type="project" value="InterPro"/>
</dbReference>
<dbReference type="CDD" id="cd18989">
    <property type="entry name" value="LGIC_ECD_cation"/>
    <property type="match status" value="1"/>
</dbReference>